<reference evidence="2" key="1">
    <citation type="journal article" date="2023" name="Nat. Plants">
        <title>Single-cell RNA sequencing provides a high-resolution roadmap for understanding the multicellular compartmentation of specialized metabolism.</title>
        <authorList>
            <person name="Sun S."/>
            <person name="Shen X."/>
            <person name="Li Y."/>
            <person name="Li Y."/>
            <person name="Wang S."/>
            <person name="Li R."/>
            <person name="Zhang H."/>
            <person name="Shen G."/>
            <person name="Guo B."/>
            <person name="Wei J."/>
            <person name="Xu J."/>
            <person name="St-Pierre B."/>
            <person name="Chen S."/>
            <person name="Sun C."/>
        </authorList>
    </citation>
    <scope>NUCLEOTIDE SEQUENCE [LARGE SCALE GENOMIC DNA]</scope>
</reference>
<proteinExistence type="predicted"/>
<comment type="caution">
    <text evidence="1">The sequence shown here is derived from an EMBL/GenBank/DDBJ whole genome shotgun (WGS) entry which is preliminary data.</text>
</comment>
<dbReference type="Proteomes" id="UP001060085">
    <property type="component" value="Linkage Group LG04"/>
</dbReference>
<gene>
    <name evidence="1" type="ORF">M9H77_19291</name>
</gene>
<organism evidence="1 2">
    <name type="scientific">Catharanthus roseus</name>
    <name type="common">Madagascar periwinkle</name>
    <name type="synonym">Vinca rosea</name>
    <dbReference type="NCBI Taxonomy" id="4058"/>
    <lineage>
        <taxon>Eukaryota</taxon>
        <taxon>Viridiplantae</taxon>
        <taxon>Streptophyta</taxon>
        <taxon>Embryophyta</taxon>
        <taxon>Tracheophyta</taxon>
        <taxon>Spermatophyta</taxon>
        <taxon>Magnoliopsida</taxon>
        <taxon>eudicotyledons</taxon>
        <taxon>Gunneridae</taxon>
        <taxon>Pentapetalae</taxon>
        <taxon>asterids</taxon>
        <taxon>lamiids</taxon>
        <taxon>Gentianales</taxon>
        <taxon>Apocynaceae</taxon>
        <taxon>Rauvolfioideae</taxon>
        <taxon>Vinceae</taxon>
        <taxon>Catharanthinae</taxon>
        <taxon>Catharanthus</taxon>
    </lineage>
</organism>
<dbReference type="EMBL" id="CM044704">
    <property type="protein sequence ID" value="KAI5669438.1"/>
    <property type="molecule type" value="Genomic_DNA"/>
</dbReference>
<evidence type="ECO:0000313" key="1">
    <source>
        <dbReference type="EMBL" id="KAI5669438.1"/>
    </source>
</evidence>
<evidence type="ECO:0000313" key="2">
    <source>
        <dbReference type="Proteomes" id="UP001060085"/>
    </source>
</evidence>
<accession>A0ACC0B9Z3</accession>
<protein>
    <submittedName>
        <fullName evidence="1">Uncharacterized protein</fullName>
    </submittedName>
</protein>
<sequence length="675" mass="76648">MTILRRATTTVRRYSTQSSAAIRGKPKWPLSKSKPDRRQRIPTPPISQPQTPISPNFNSSEFTCLRDLLTNQNLKPGPELENALNLARIDPTEALLLEIFNHLDSSPKPLFTLFRWAEKQPGFEFSVAVFNAMVNSLGKAREFDSAWSLILHHIKASKSPNLDTFAIMIRRYARAGMPLPAIRTYEFASKLEILHALDSDWKLFEILLDSLCKEGLVRIASEYFEKRKEEVPSWIPSTRVYNILLNGWFRSRKLKKAERLWMEMKRENIIPSVVTYGTLVEGYCRMGRVEIAMELIAEMRKGGLEPNAIIYNPVIDALGEDGRFKDASDMMERFMVLESGPTVSTYNSLIKGFCKAGDLQGASKILKLMINRGFLPSMTTYNYFFRHFSKFGKIEEGLNLYTKLIESGYEPDRLTYHLLVKMLCEQGRLNLSMQIIKEMRIRGYDLDLATATMLIHLLLKLHQFDKAFGEFEAMIRRGLVPQYLTYEKMSTELKNQGMTKMAQKLSVMMASVPHSNNLPNTYVAQVDSSHARRISVMHKAEAISDILKTCSNPRKLAKLRNPLEDVVSSANTWIDGISKRVNSHSGPFGATCFSLDYYVICGILVGISWLEMSEMLVFAKIAILNQLGLGVLKDLVLKVNPMASTMPSIATLGREARNWDDVIRKGIDSLSLEKP</sequence>
<name>A0ACC0B9Z3_CATRO</name>
<keyword evidence="2" id="KW-1185">Reference proteome</keyword>